<dbReference type="EC" id="1.2.1.41" evidence="7"/>
<comment type="function">
    <text evidence="7">Catalyzes the NADPH-dependent reduction of L-glutamate 5-phosphate into L-glutamate 5-semialdehyde and phosphate. The product spontaneously undergoes cyclization to form 1-pyrroline-5-carboxylate.</text>
</comment>
<evidence type="ECO:0000256" key="1">
    <source>
        <dbReference type="ARBA" id="ARBA00004985"/>
    </source>
</evidence>
<dbReference type="PANTHER" id="PTHR11063">
    <property type="entry name" value="GLUTAMATE SEMIALDEHYDE DEHYDROGENASE"/>
    <property type="match status" value="1"/>
</dbReference>
<dbReference type="GO" id="GO:0004350">
    <property type="term" value="F:glutamate-5-semialdehyde dehydrogenase activity"/>
    <property type="evidence" value="ECO:0007669"/>
    <property type="project" value="UniProtKB-UniRule"/>
</dbReference>
<keyword evidence="4 7" id="KW-0521">NADP</keyword>
<dbReference type="Gene3D" id="3.40.605.10">
    <property type="entry name" value="Aldehyde Dehydrogenase, Chain A, domain 1"/>
    <property type="match status" value="1"/>
</dbReference>
<keyword evidence="7" id="KW-0963">Cytoplasm</keyword>
<feature type="domain" description="Aldehyde dehydrogenase" evidence="8">
    <location>
        <begin position="9"/>
        <end position="287"/>
    </location>
</feature>
<accession>A0A7W7Y2B7</accession>
<dbReference type="PANTHER" id="PTHR11063:SF8">
    <property type="entry name" value="DELTA-1-PYRROLINE-5-CARBOXYLATE SYNTHASE"/>
    <property type="match status" value="1"/>
</dbReference>
<dbReference type="HAMAP" id="MF_00412">
    <property type="entry name" value="ProA"/>
    <property type="match status" value="1"/>
</dbReference>
<comment type="caution">
    <text evidence="9">The sequence shown here is derived from an EMBL/GenBank/DDBJ whole genome shotgun (WGS) entry which is preliminary data.</text>
</comment>
<evidence type="ECO:0000256" key="6">
    <source>
        <dbReference type="ARBA" id="ARBA00049024"/>
    </source>
</evidence>
<reference evidence="9 10" key="1">
    <citation type="submission" date="2020-08" db="EMBL/GenBank/DDBJ databases">
        <title>Genomic Encyclopedia of Type Strains, Phase IV (KMG-IV): sequencing the most valuable type-strain genomes for metagenomic binning, comparative biology and taxonomic classification.</title>
        <authorList>
            <person name="Goeker M."/>
        </authorList>
    </citation>
    <scope>NUCLEOTIDE SEQUENCE [LARGE SCALE GENOMIC DNA]</scope>
    <source>
        <strain evidence="9 10">DSM 22071</strain>
    </source>
</reference>
<evidence type="ECO:0000256" key="7">
    <source>
        <dbReference type="HAMAP-Rule" id="MF_00412"/>
    </source>
</evidence>
<keyword evidence="2 7" id="KW-0028">Amino-acid biosynthesis</keyword>
<keyword evidence="5 7" id="KW-0560">Oxidoreductase</keyword>
<keyword evidence="3 7" id="KW-0641">Proline biosynthesis</keyword>
<dbReference type="FunFam" id="3.40.309.10:FF:000006">
    <property type="entry name" value="Gamma-glutamyl phosphate reductase"/>
    <property type="match status" value="1"/>
</dbReference>
<dbReference type="RefSeq" id="WP_183728278.1">
    <property type="nucleotide sequence ID" value="NZ_JACHID010000001.1"/>
</dbReference>
<dbReference type="InterPro" id="IPR012134">
    <property type="entry name" value="Glu-5-SA_DH"/>
</dbReference>
<proteinExistence type="inferred from homology"/>
<comment type="catalytic activity">
    <reaction evidence="6 7">
        <text>L-glutamate 5-semialdehyde + phosphate + NADP(+) = L-glutamyl 5-phosphate + NADPH + H(+)</text>
        <dbReference type="Rhea" id="RHEA:19541"/>
        <dbReference type="ChEBI" id="CHEBI:15378"/>
        <dbReference type="ChEBI" id="CHEBI:43474"/>
        <dbReference type="ChEBI" id="CHEBI:57783"/>
        <dbReference type="ChEBI" id="CHEBI:58066"/>
        <dbReference type="ChEBI" id="CHEBI:58274"/>
        <dbReference type="ChEBI" id="CHEBI:58349"/>
        <dbReference type="EC" id="1.2.1.41"/>
    </reaction>
</comment>
<dbReference type="InterPro" id="IPR016161">
    <property type="entry name" value="Ald_DH/histidinol_DH"/>
</dbReference>
<comment type="subcellular location">
    <subcellularLocation>
        <location evidence="7">Cytoplasm</location>
    </subcellularLocation>
</comment>
<evidence type="ECO:0000256" key="5">
    <source>
        <dbReference type="ARBA" id="ARBA00023002"/>
    </source>
</evidence>
<dbReference type="InterPro" id="IPR000965">
    <property type="entry name" value="GPR_dom"/>
</dbReference>
<dbReference type="CDD" id="cd07079">
    <property type="entry name" value="ALDH_F18-19_ProA-GPR"/>
    <property type="match status" value="1"/>
</dbReference>
<dbReference type="EMBL" id="JACHID010000001">
    <property type="protein sequence ID" value="MBB5020800.1"/>
    <property type="molecule type" value="Genomic_DNA"/>
</dbReference>
<dbReference type="InterPro" id="IPR020593">
    <property type="entry name" value="G-glutamylP_reductase_CS"/>
</dbReference>
<dbReference type="AlphaFoldDB" id="A0A7W7Y2B7"/>
<gene>
    <name evidence="7" type="primary">proA</name>
    <name evidence="9" type="ORF">HNR37_000103</name>
</gene>
<dbReference type="PROSITE" id="PS01223">
    <property type="entry name" value="PROA"/>
    <property type="match status" value="1"/>
</dbReference>
<dbReference type="NCBIfam" id="TIGR00407">
    <property type="entry name" value="proA"/>
    <property type="match status" value="1"/>
</dbReference>
<dbReference type="UniPathway" id="UPA00098">
    <property type="reaction ID" value="UER00360"/>
</dbReference>
<dbReference type="InterPro" id="IPR015590">
    <property type="entry name" value="Aldehyde_DH_dom"/>
</dbReference>
<dbReference type="PIRSF" id="PIRSF000151">
    <property type="entry name" value="GPR"/>
    <property type="match status" value="1"/>
</dbReference>
<dbReference type="NCBIfam" id="NF001221">
    <property type="entry name" value="PRK00197.1"/>
    <property type="match status" value="1"/>
</dbReference>
<evidence type="ECO:0000259" key="8">
    <source>
        <dbReference type="Pfam" id="PF00171"/>
    </source>
</evidence>
<dbReference type="GO" id="GO:0055129">
    <property type="term" value="P:L-proline biosynthetic process"/>
    <property type="evidence" value="ECO:0007669"/>
    <property type="project" value="UniProtKB-UniRule"/>
</dbReference>
<dbReference type="GO" id="GO:0050661">
    <property type="term" value="F:NADP binding"/>
    <property type="evidence" value="ECO:0007669"/>
    <property type="project" value="InterPro"/>
</dbReference>
<evidence type="ECO:0000256" key="2">
    <source>
        <dbReference type="ARBA" id="ARBA00022605"/>
    </source>
</evidence>
<keyword evidence="10" id="KW-1185">Reference proteome</keyword>
<dbReference type="Gene3D" id="3.40.309.10">
    <property type="entry name" value="Aldehyde Dehydrogenase, Chain A, domain 2"/>
    <property type="match status" value="1"/>
</dbReference>
<comment type="similarity">
    <text evidence="7">Belongs to the gamma-glutamyl phosphate reductase family.</text>
</comment>
<protein>
    <recommendedName>
        <fullName evidence="7">Gamma-glutamyl phosphate reductase</fullName>
        <shortName evidence="7">GPR</shortName>
        <ecNumber evidence="7">1.2.1.41</ecNumber>
    </recommendedName>
    <alternativeName>
        <fullName evidence="7">Glutamate-5-semialdehyde dehydrogenase</fullName>
    </alternativeName>
    <alternativeName>
        <fullName evidence="7">Glutamyl-gamma-semialdehyde dehydrogenase</fullName>
        <shortName evidence="7">GSA dehydrogenase</shortName>
    </alternativeName>
</protein>
<sequence>MSSPALRYATSAKSAKHTLATLTGVQKRNLLNKMADHLISHSESILEGNQQDMADGRKAGLSNALLDRLLLNPERIQDMASSLRQIAQSQDPVGEKYDFKILDNGLEIAKMRVPIGVVMIIFESRPNVASDAAGLCLMSGNACILRGGKEAIHSVTAIGRSLKHALSEMKLPPELVTIVEDPDRNLMEELLQLDQHIDLVVPRGGEGLIGFVTEHSRIPVVKHDKGLCHVYLDAKADHKMAHQIAINSKVQRPGVCNAMETLLVHKDIAGEILPKLCAELEKKKVEIRGCSQTVKICPDQTKVATEEDWNTEYLDLILNLRIVESFEQAIEHIRQYGSGHSEAIVTDDYQRARQFQTQVDAAAVYVNASTRFTDGGQFGMGAEIGISTQKLHCRGPMGLRDLTSSKYIINGSGHIR</sequence>
<dbReference type="SUPFAM" id="SSF53720">
    <property type="entry name" value="ALDH-like"/>
    <property type="match status" value="1"/>
</dbReference>
<comment type="pathway">
    <text evidence="1 7">Amino-acid biosynthesis; L-proline biosynthesis; L-glutamate 5-semialdehyde from L-glutamate: step 2/2.</text>
</comment>
<evidence type="ECO:0000313" key="9">
    <source>
        <dbReference type="EMBL" id="MBB5020800.1"/>
    </source>
</evidence>
<evidence type="ECO:0000313" key="10">
    <source>
        <dbReference type="Proteomes" id="UP000528322"/>
    </source>
</evidence>
<dbReference type="Proteomes" id="UP000528322">
    <property type="component" value="Unassembled WGS sequence"/>
</dbReference>
<evidence type="ECO:0000256" key="3">
    <source>
        <dbReference type="ARBA" id="ARBA00022650"/>
    </source>
</evidence>
<dbReference type="Pfam" id="PF00171">
    <property type="entry name" value="Aldedh"/>
    <property type="match status" value="1"/>
</dbReference>
<name>A0A7W7Y2B7_9BACT</name>
<dbReference type="InterPro" id="IPR016163">
    <property type="entry name" value="Ald_DH_C"/>
</dbReference>
<organism evidence="9 10">
    <name type="scientific">Desulfurispira natronophila</name>
    <dbReference type="NCBI Taxonomy" id="682562"/>
    <lineage>
        <taxon>Bacteria</taxon>
        <taxon>Pseudomonadati</taxon>
        <taxon>Chrysiogenota</taxon>
        <taxon>Chrysiogenia</taxon>
        <taxon>Chrysiogenales</taxon>
        <taxon>Chrysiogenaceae</taxon>
        <taxon>Desulfurispira</taxon>
    </lineage>
</organism>
<dbReference type="GO" id="GO:0005737">
    <property type="term" value="C:cytoplasm"/>
    <property type="evidence" value="ECO:0007669"/>
    <property type="project" value="UniProtKB-SubCell"/>
</dbReference>
<dbReference type="InterPro" id="IPR016162">
    <property type="entry name" value="Ald_DH_N"/>
</dbReference>
<evidence type="ECO:0000256" key="4">
    <source>
        <dbReference type="ARBA" id="ARBA00022857"/>
    </source>
</evidence>